<evidence type="ECO:0000313" key="2">
    <source>
        <dbReference type="EMBL" id="KAK3399920.1"/>
    </source>
</evidence>
<reference evidence="2" key="1">
    <citation type="journal article" date="2023" name="Mol. Phylogenet. Evol.">
        <title>Genome-scale phylogeny and comparative genomics of the fungal order Sordariales.</title>
        <authorList>
            <person name="Hensen N."/>
            <person name="Bonometti L."/>
            <person name="Westerberg I."/>
            <person name="Brannstrom I.O."/>
            <person name="Guillou S."/>
            <person name="Cros-Aarteil S."/>
            <person name="Calhoun S."/>
            <person name="Haridas S."/>
            <person name="Kuo A."/>
            <person name="Mondo S."/>
            <person name="Pangilinan J."/>
            <person name="Riley R."/>
            <person name="LaButti K."/>
            <person name="Andreopoulos B."/>
            <person name="Lipzen A."/>
            <person name="Chen C."/>
            <person name="Yan M."/>
            <person name="Daum C."/>
            <person name="Ng V."/>
            <person name="Clum A."/>
            <person name="Steindorff A."/>
            <person name="Ohm R.A."/>
            <person name="Martin F."/>
            <person name="Silar P."/>
            <person name="Natvig D.O."/>
            <person name="Lalanne C."/>
            <person name="Gautier V."/>
            <person name="Ament-Velasquez S.L."/>
            <person name="Kruys A."/>
            <person name="Hutchinson M.I."/>
            <person name="Powell A.J."/>
            <person name="Barry K."/>
            <person name="Miller A.N."/>
            <person name="Grigoriev I.V."/>
            <person name="Debuchy R."/>
            <person name="Gladieux P."/>
            <person name="Hiltunen Thoren M."/>
            <person name="Johannesson H."/>
        </authorList>
    </citation>
    <scope>NUCLEOTIDE SEQUENCE</scope>
    <source>
        <strain evidence="2">FGSC 1904</strain>
    </source>
</reference>
<feature type="transmembrane region" description="Helical" evidence="1">
    <location>
        <begin position="121"/>
        <end position="139"/>
    </location>
</feature>
<feature type="transmembrane region" description="Helical" evidence="1">
    <location>
        <begin position="159"/>
        <end position="180"/>
    </location>
</feature>
<feature type="transmembrane region" description="Helical" evidence="1">
    <location>
        <begin position="12"/>
        <end position="33"/>
    </location>
</feature>
<dbReference type="Proteomes" id="UP001281003">
    <property type="component" value="Unassembled WGS sequence"/>
</dbReference>
<organism evidence="2 3">
    <name type="scientific">Sordaria brevicollis</name>
    <dbReference type="NCBI Taxonomy" id="83679"/>
    <lineage>
        <taxon>Eukaryota</taxon>
        <taxon>Fungi</taxon>
        <taxon>Dikarya</taxon>
        <taxon>Ascomycota</taxon>
        <taxon>Pezizomycotina</taxon>
        <taxon>Sordariomycetes</taxon>
        <taxon>Sordariomycetidae</taxon>
        <taxon>Sordariales</taxon>
        <taxon>Sordariaceae</taxon>
        <taxon>Sordaria</taxon>
    </lineage>
</organism>
<dbReference type="AlphaFoldDB" id="A0AAE0PH90"/>
<gene>
    <name evidence="2" type="ORF">B0T20DRAFT_391464</name>
</gene>
<keyword evidence="1" id="KW-0472">Membrane</keyword>
<proteinExistence type="predicted"/>
<evidence type="ECO:0000313" key="3">
    <source>
        <dbReference type="Proteomes" id="UP001281003"/>
    </source>
</evidence>
<keyword evidence="3" id="KW-1185">Reference proteome</keyword>
<evidence type="ECO:0000256" key="1">
    <source>
        <dbReference type="SAM" id="Phobius"/>
    </source>
</evidence>
<name>A0AAE0PH90_SORBR</name>
<keyword evidence="1" id="KW-0812">Transmembrane</keyword>
<comment type="caution">
    <text evidence="2">The sequence shown here is derived from an EMBL/GenBank/DDBJ whole genome shotgun (WGS) entry which is preliminary data.</text>
</comment>
<sequence>MAGDAQDSVLSTIANSIGIATFAFSALNLWFLFYRRSLKFESDVRSLKWQDLMADLERRESFMRLQPAVPHSLPPNPPVFTYKDRINYERCLLQAGINQRLEEARNILSEMAETWDPIKKYLGITGIFRGLVEGILPIIQIPWVILKSLGGGWGSGVEVFGYAMDVMLCLIRLLNVFWGVSKKKGKITAQVWRSMFGWRELSEHYQRYLTTLHDVDSRIMLLQGLNSMHLQR</sequence>
<reference evidence="2" key="2">
    <citation type="submission" date="2023-07" db="EMBL/GenBank/DDBJ databases">
        <authorList>
            <consortium name="Lawrence Berkeley National Laboratory"/>
            <person name="Haridas S."/>
            <person name="Hensen N."/>
            <person name="Bonometti L."/>
            <person name="Westerberg I."/>
            <person name="Brannstrom I.O."/>
            <person name="Guillou S."/>
            <person name="Cros-Aarteil S."/>
            <person name="Calhoun S."/>
            <person name="Kuo A."/>
            <person name="Mondo S."/>
            <person name="Pangilinan J."/>
            <person name="Riley R."/>
            <person name="LaButti K."/>
            <person name="Andreopoulos B."/>
            <person name="Lipzen A."/>
            <person name="Chen C."/>
            <person name="Yanf M."/>
            <person name="Daum C."/>
            <person name="Ng V."/>
            <person name="Clum A."/>
            <person name="Steindorff A."/>
            <person name="Ohm R."/>
            <person name="Martin F."/>
            <person name="Silar P."/>
            <person name="Natvig D."/>
            <person name="Lalanne C."/>
            <person name="Gautier V."/>
            <person name="Ament-velasquez S.L."/>
            <person name="Kruys A."/>
            <person name="Hutchinson M.I."/>
            <person name="Powell A.J."/>
            <person name="Barry K."/>
            <person name="Miller A.N."/>
            <person name="Grigoriev I.V."/>
            <person name="Debuchy R."/>
            <person name="Gladieux P."/>
            <person name="Thoren M.H."/>
            <person name="Johannesson H."/>
        </authorList>
    </citation>
    <scope>NUCLEOTIDE SEQUENCE</scope>
    <source>
        <strain evidence="2">FGSC 1904</strain>
    </source>
</reference>
<keyword evidence="1" id="KW-1133">Transmembrane helix</keyword>
<protein>
    <submittedName>
        <fullName evidence="2">Uncharacterized protein</fullName>
    </submittedName>
</protein>
<accession>A0AAE0PH90</accession>
<dbReference type="EMBL" id="JAUTDP010000004">
    <property type="protein sequence ID" value="KAK3399920.1"/>
    <property type="molecule type" value="Genomic_DNA"/>
</dbReference>